<name>A0A6G1KSM1_9PEZI</name>
<evidence type="ECO:0000313" key="2">
    <source>
        <dbReference type="EMBL" id="KAF2763626.1"/>
    </source>
</evidence>
<accession>A0A6G1KSM1</accession>
<dbReference type="SUPFAM" id="SSF81383">
    <property type="entry name" value="F-box domain"/>
    <property type="match status" value="1"/>
</dbReference>
<dbReference type="EMBL" id="ML995991">
    <property type="protein sequence ID" value="KAF2763626.1"/>
    <property type="molecule type" value="Genomic_DNA"/>
</dbReference>
<dbReference type="Pfam" id="PF12937">
    <property type="entry name" value="F-box-like"/>
    <property type="match status" value="1"/>
</dbReference>
<proteinExistence type="predicted"/>
<dbReference type="InterPro" id="IPR001810">
    <property type="entry name" value="F-box_dom"/>
</dbReference>
<sequence length="444" mass="49525">MSGEITFPVIRLPPELLRSIFECCNLRPHDLTKCILTCKIWHDIAQDVLYEHVALNHQNRTRFVGSRGPTTTNSKIQTLSLQIEDSARRHPYPVSTGTPATEQLWLDLELLSARMKSMTSLKSFSIFRPSCQSVPGFWISYGKLELLLKSLPPSCTSLELDVNASKAEGVHLCPSIRGVLPQLEHLRLRLPQLCPDFCGRGFNPSHPTTIAPTFVPMEAPRLKTLVVNTTLFLPAPGTQFCGALNDAFSNPVASEPSWSALASYLHSSRARGAMPMAQSVQVYSVRRSDRGDPASFTSYVRHDILLQQARSMPVRHIGVQKDGSVGWFARCSDEKTSDIMTVISGLSSVVESRMWRETMRGVRLPAALMSRSGLPARVIGMSRQQWQLEEGAACSLWHNEDLTGLTLLRVLDGNLLDQPVVKQFTPSGWELLRTDAHDLLFRIR</sequence>
<dbReference type="OrthoDB" id="4192220at2759"/>
<feature type="domain" description="F-box" evidence="1">
    <location>
        <begin position="11"/>
        <end position="54"/>
    </location>
</feature>
<gene>
    <name evidence="2" type="ORF">EJ03DRAFT_65562</name>
</gene>
<evidence type="ECO:0000259" key="1">
    <source>
        <dbReference type="Pfam" id="PF12937"/>
    </source>
</evidence>
<organism evidence="2 3">
    <name type="scientific">Teratosphaeria nubilosa</name>
    <dbReference type="NCBI Taxonomy" id="161662"/>
    <lineage>
        <taxon>Eukaryota</taxon>
        <taxon>Fungi</taxon>
        <taxon>Dikarya</taxon>
        <taxon>Ascomycota</taxon>
        <taxon>Pezizomycotina</taxon>
        <taxon>Dothideomycetes</taxon>
        <taxon>Dothideomycetidae</taxon>
        <taxon>Mycosphaerellales</taxon>
        <taxon>Teratosphaeriaceae</taxon>
        <taxon>Teratosphaeria</taxon>
    </lineage>
</organism>
<dbReference type="Gene3D" id="1.20.1280.50">
    <property type="match status" value="1"/>
</dbReference>
<keyword evidence="3" id="KW-1185">Reference proteome</keyword>
<dbReference type="Proteomes" id="UP000799436">
    <property type="component" value="Unassembled WGS sequence"/>
</dbReference>
<reference evidence="2" key="1">
    <citation type="journal article" date="2020" name="Stud. Mycol.">
        <title>101 Dothideomycetes genomes: a test case for predicting lifestyles and emergence of pathogens.</title>
        <authorList>
            <person name="Haridas S."/>
            <person name="Albert R."/>
            <person name="Binder M."/>
            <person name="Bloem J."/>
            <person name="Labutti K."/>
            <person name="Salamov A."/>
            <person name="Andreopoulos B."/>
            <person name="Baker S."/>
            <person name="Barry K."/>
            <person name="Bills G."/>
            <person name="Bluhm B."/>
            <person name="Cannon C."/>
            <person name="Castanera R."/>
            <person name="Culley D."/>
            <person name="Daum C."/>
            <person name="Ezra D."/>
            <person name="Gonzalez J."/>
            <person name="Henrissat B."/>
            <person name="Kuo A."/>
            <person name="Liang C."/>
            <person name="Lipzen A."/>
            <person name="Lutzoni F."/>
            <person name="Magnuson J."/>
            <person name="Mondo S."/>
            <person name="Nolan M."/>
            <person name="Ohm R."/>
            <person name="Pangilinan J."/>
            <person name="Park H.-J."/>
            <person name="Ramirez L."/>
            <person name="Alfaro M."/>
            <person name="Sun H."/>
            <person name="Tritt A."/>
            <person name="Yoshinaga Y."/>
            <person name="Zwiers L.-H."/>
            <person name="Turgeon B."/>
            <person name="Goodwin S."/>
            <person name="Spatafora J."/>
            <person name="Crous P."/>
            <person name="Grigoriev I."/>
        </authorList>
    </citation>
    <scope>NUCLEOTIDE SEQUENCE</scope>
    <source>
        <strain evidence="2">CBS 116005</strain>
    </source>
</reference>
<dbReference type="CDD" id="cd09917">
    <property type="entry name" value="F-box_SF"/>
    <property type="match status" value="1"/>
</dbReference>
<protein>
    <recommendedName>
        <fullName evidence="1">F-box domain-containing protein</fullName>
    </recommendedName>
</protein>
<dbReference type="AlphaFoldDB" id="A0A6G1KSM1"/>
<dbReference type="InterPro" id="IPR036047">
    <property type="entry name" value="F-box-like_dom_sf"/>
</dbReference>
<evidence type="ECO:0000313" key="3">
    <source>
        <dbReference type="Proteomes" id="UP000799436"/>
    </source>
</evidence>